<reference evidence="1 2" key="1">
    <citation type="journal article" date="2016" name="Microbes Environ.">
        <title>Phylogenetically diverse aerobic anoxygenic phototrophic bacteria isolated from epilithic biofilms in Tama river, Japan.</title>
        <authorList>
            <person name="Hirose S."/>
            <person name="Matsuura K."/>
            <person name="Haruta S."/>
        </authorList>
    </citation>
    <scope>NUCLEOTIDE SEQUENCE [LARGE SCALE GENOMIC DNA]</scope>
    <source>
        <strain evidence="1 2">S08</strain>
    </source>
</reference>
<keyword evidence="2" id="KW-1185">Reference proteome</keyword>
<dbReference type="RefSeq" id="WP_244457844.1">
    <property type="nucleotide sequence ID" value="NZ_AP025637.1"/>
</dbReference>
<proteinExistence type="predicted"/>
<organism evidence="1 2">
    <name type="scientific">Roseomonas fluvialis</name>
    <dbReference type="NCBI Taxonomy" id="1750527"/>
    <lineage>
        <taxon>Bacteria</taxon>
        <taxon>Pseudomonadati</taxon>
        <taxon>Pseudomonadota</taxon>
        <taxon>Alphaproteobacteria</taxon>
        <taxon>Acetobacterales</taxon>
        <taxon>Roseomonadaceae</taxon>
        <taxon>Roseomonas</taxon>
    </lineage>
</organism>
<dbReference type="Proteomes" id="UP000831327">
    <property type="component" value="Chromosome"/>
</dbReference>
<evidence type="ECO:0000313" key="2">
    <source>
        <dbReference type="Proteomes" id="UP000831327"/>
    </source>
</evidence>
<accession>A0ABM7XYK7</accession>
<name>A0ABM7XYK7_9PROT</name>
<gene>
    <name evidence="1" type="ORF">Rmf_04470</name>
</gene>
<dbReference type="EMBL" id="AP025637">
    <property type="protein sequence ID" value="BDG70518.1"/>
    <property type="molecule type" value="Genomic_DNA"/>
</dbReference>
<sequence>MEHTFPDCAPAVTPPRDALRHLLCAAQRGDATGYQALLRWAAQRGRDNHAPEAELQRALILLDHLRHTYDPRRCPLRWVDAILHQATRLHARRA</sequence>
<protein>
    <submittedName>
        <fullName evidence="1">Uncharacterized protein</fullName>
    </submittedName>
</protein>
<evidence type="ECO:0000313" key="1">
    <source>
        <dbReference type="EMBL" id="BDG70518.1"/>
    </source>
</evidence>